<keyword evidence="2" id="KW-0813">Transport</keyword>
<reference evidence="7 8" key="1">
    <citation type="submission" date="2024-02" db="EMBL/GenBank/DDBJ databases">
        <title>Genome analysis and characterization of Microbaculum marinisediminis sp. nov., isolated from marine sediment.</title>
        <authorList>
            <person name="Du Z.-J."/>
            <person name="Ye Y.-Q."/>
            <person name="Zhang Z.-R."/>
            <person name="Yuan S.-M."/>
            <person name="Zhang X.-Y."/>
        </authorList>
    </citation>
    <scope>NUCLEOTIDE SEQUENCE [LARGE SCALE GENOMIC DNA]</scope>
    <source>
        <strain evidence="7 8">SDUM1044001</strain>
    </source>
</reference>
<keyword evidence="8" id="KW-1185">Reference proteome</keyword>
<feature type="domain" description="ABC transporter" evidence="6">
    <location>
        <begin position="17"/>
        <end position="249"/>
    </location>
</feature>
<accession>A0AAW9RQH7</accession>
<evidence type="ECO:0000256" key="3">
    <source>
        <dbReference type="ARBA" id="ARBA00022741"/>
    </source>
</evidence>
<proteinExistence type="inferred from homology"/>
<dbReference type="CDD" id="cd03224">
    <property type="entry name" value="ABC_TM1139_LivF_branched"/>
    <property type="match status" value="1"/>
</dbReference>
<dbReference type="Proteomes" id="UP001378188">
    <property type="component" value="Unassembled WGS sequence"/>
</dbReference>
<dbReference type="PROSITE" id="PS50893">
    <property type="entry name" value="ABC_TRANSPORTER_2"/>
    <property type="match status" value="1"/>
</dbReference>
<comment type="caution">
    <text evidence="7">The sequence shown here is derived from an EMBL/GenBank/DDBJ whole genome shotgun (WGS) entry which is preliminary data.</text>
</comment>
<dbReference type="EMBL" id="JAZHOF010000012">
    <property type="protein sequence ID" value="MEJ8574592.1"/>
    <property type="molecule type" value="Genomic_DNA"/>
</dbReference>
<dbReference type="PANTHER" id="PTHR43820:SF4">
    <property type="entry name" value="HIGH-AFFINITY BRANCHED-CHAIN AMINO ACID TRANSPORT ATP-BINDING PROTEIN LIVF"/>
    <property type="match status" value="1"/>
</dbReference>
<keyword evidence="4 7" id="KW-0067">ATP-binding</keyword>
<dbReference type="InterPro" id="IPR017871">
    <property type="entry name" value="ABC_transporter-like_CS"/>
</dbReference>
<protein>
    <submittedName>
        <fullName evidence="7">ABC transporter ATP-binding protein</fullName>
    </submittedName>
</protein>
<dbReference type="Pfam" id="PF00005">
    <property type="entry name" value="ABC_tran"/>
    <property type="match status" value="1"/>
</dbReference>
<dbReference type="GO" id="GO:0015658">
    <property type="term" value="F:branched-chain amino acid transmembrane transporter activity"/>
    <property type="evidence" value="ECO:0007669"/>
    <property type="project" value="InterPro"/>
</dbReference>
<dbReference type="SUPFAM" id="SSF52540">
    <property type="entry name" value="P-loop containing nucleoside triphosphate hydrolases"/>
    <property type="match status" value="1"/>
</dbReference>
<dbReference type="GO" id="GO:0015807">
    <property type="term" value="P:L-amino acid transport"/>
    <property type="evidence" value="ECO:0007669"/>
    <property type="project" value="TreeGrafter"/>
</dbReference>
<dbReference type="InterPro" id="IPR003439">
    <property type="entry name" value="ABC_transporter-like_ATP-bd"/>
</dbReference>
<evidence type="ECO:0000313" key="8">
    <source>
        <dbReference type="Proteomes" id="UP001378188"/>
    </source>
</evidence>
<dbReference type="SMART" id="SM00382">
    <property type="entry name" value="AAA"/>
    <property type="match status" value="1"/>
</dbReference>
<evidence type="ECO:0000256" key="2">
    <source>
        <dbReference type="ARBA" id="ARBA00022448"/>
    </source>
</evidence>
<sequence length="252" mass="27428">MSASETTNGTGNGAALLSVRGVETYYGKIVALRGVDIEVNTGEIVTLIGANGAGKSTLMMTICGDPRARAGQIVFDGADITQMPTHDIIRLRIAHAPEGRRIFPRMTVLENLQMGAITTDLSNFDTDLERVYTLFPVLKKRMHQRGGTLSGGEQQMLAIARALMSRPRLLLLDEPSLGLAPLIVKQIFEVIGELNREEGLTVFLVEQNAYHALKLAHRGYVMVNGAITMSGTGRELLAREEVRAAYLEGGRH</sequence>
<evidence type="ECO:0000256" key="4">
    <source>
        <dbReference type="ARBA" id="ARBA00022840"/>
    </source>
</evidence>
<keyword evidence="3" id="KW-0547">Nucleotide-binding</keyword>
<dbReference type="AlphaFoldDB" id="A0AAW9RQH7"/>
<dbReference type="GO" id="GO:0016887">
    <property type="term" value="F:ATP hydrolysis activity"/>
    <property type="evidence" value="ECO:0007669"/>
    <property type="project" value="InterPro"/>
</dbReference>
<evidence type="ECO:0000256" key="5">
    <source>
        <dbReference type="ARBA" id="ARBA00022970"/>
    </source>
</evidence>
<gene>
    <name evidence="7" type="ORF">V3328_24145</name>
</gene>
<dbReference type="RefSeq" id="WP_340332286.1">
    <property type="nucleotide sequence ID" value="NZ_JAZHOF010000012.1"/>
</dbReference>
<dbReference type="InterPro" id="IPR052156">
    <property type="entry name" value="BCAA_Transport_ATP-bd_LivF"/>
</dbReference>
<dbReference type="PANTHER" id="PTHR43820">
    <property type="entry name" value="HIGH-AFFINITY BRANCHED-CHAIN AMINO ACID TRANSPORT ATP-BINDING PROTEIN LIVF"/>
    <property type="match status" value="1"/>
</dbReference>
<dbReference type="PROSITE" id="PS00211">
    <property type="entry name" value="ABC_TRANSPORTER_1"/>
    <property type="match status" value="1"/>
</dbReference>
<evidence type="ECO:0000313" key="7">
    <source>
        <dbReference type="EMBL" id="MEJ8574592.1"/>
    </source>
</evidence>
<keyword evidence="5" id="KW-0029">Amino-acid transport</keyword>
<dbReference type="PIRSF" id="PIRSF039137">
    <property type="entry name" value="ABC_branched_ATPase"/>
    <property type="match status" value="1"/>
</dbReference>
<organism evidence="7 8">
    <name type="scientific">Microbaculum marinum</name>
    <dbReference type="NCBI Taxonomy" id="1764581"/>
    <lineage>
        <taxon>Bacteria</taxon>
        <taxon>Pseudomonadati</taxon>
        <taxon>Pseudomonadota</taxon>
        <taxon>Alphaproteobacteria</taxon>
        <taxon>Hyphomicrobiales</taxon>
        <taxon>Tepidamorphaceae</taxon>
        <taxon>Microbaculum</taxon>
    </lineage>
</organism>
<evidence type="ECO:0000256" key="1">
    <source>
        <dbReference type="ARBA" id="ARBA00005417"/>
    </source>
</evidence>
<name>A0AAW9RQH7_9HYPH</name>
<dbReference type="InterPro" id="IPR030660">
    <property type="entry name" value="ABC_branched_ATPase_LivF/BraG"/>
</dbReference>
<dbReference type="InterPro" id="IPR027417">
    <property type="entry name" value="P-loop_NTPase"/>
</dbReference>
<dbReference type="GO" id="GO:0005524">
    <property type="term" value="F:ATP binding"/>
    <property type="evidence" value="ECO:0007669"/>
    <property type="project" value="UniProtKB-KW"/>
</dbReference>
<evidence type="ECO:0000259" key="6">
    <source>
        <dbReference type="PROSITE" id="PS50893"/>
    </source>
</evidence>
<dbReference type="Gene3D" id="3.40.50.300">
    <property type="entry name" value="P-loop containing nucleotide triphosphate hydrolases"/>
    <property type="match status" value="1"/>
</dbReference>
<comment type="similarity">
    <text evidence="1">Belongs to the ABC transporter superfamily.</text>
</comment>
<dbReference type="InterPro" id="IPR003593">
    <property type="entry name" value="AAA+_ATPase"/>
</dbReference>